<dbReference type="InterPro" id="IPR042197">
    <property type="entry name" value="Apaf_helical"/>
</dbReference>
<dbReference type="Pfam" id="PF00931">
    <property type="entry name" value="NB-ARC"/>
    <property type="match status" value="1"/>
</dbReference>
<dbReference type="InterPro" id="IPR027417">
    <property type="entry name" value="P-loop_NTPase"/>
</dbReference>
<dbReference type="InterPro" id="IPR044974">
    <property type="entry name" value="Disease_R_plants"/>
</dbReference>
<dbReference type="Gene3D" id="3.40.50.300">
    <property type="entry name" value="P-loop containing nucleotide triphosphate hydrolases"/>
    <property type="match status" value="2"/>
</dbReference>
<dbReference type="EMBL" id="JAUHHV010000008">
    <property type="protein sequence ID" value="KAK1415987.1"/>
    <property type="molecule type" value="Genomic_DNA"/>
</dbReference>
<comment type="caution">
    <text evidence="3">The sequence shown here is derived from an EMBL/GenBank/DDBJ whole genome shotgun (WGS) entry which is preliminary data.</text>
</comment>
<dbReference type="PANTHER" id="PTHR11017:SF271">
    <property type="entry name" value="DISEASE RESISTANCE PROTEIN (TIR-NBS-LRR CLASS) FAMILY"/>
    <property type="match status" value="1"/>
</dbReference>
<dbReference type="InterPro" id="IPR002182">
    <property type="entry name" value="NB-ARC"/>
</dbReference>
<keyword evidence="4" id="KW-1185">Reference proteome</keyword>
<evidence type="ECO:0000313" key="3">
    <source>
        <dbReference type="EMBL" id="KAK1415987.1"/>
    </source>
</evidence>
<organism evidence="3 4">
    <name type="scientific">Tagetes erecta</name>
    <name type="common">African marigold</name>
    <dbReference type="NCBI Taxonomy" id="13708"/>
    <lineage>
        <taxon>Eukaryota</taxon>
        <taxon>Viridiplantae</taxon>
        <taxon>Streptophyta</taxon>
        <taxon>Embryophyta</taxon>
        <taxon>Tracheophyta</taxon>
        <taxon>Spermatophyta</taxon>
        <taxon>Magnoliopsida</taxon>
        <taxon>eudicotyledons</taxon>
        <taxon>Gunneridae</taxon>
        <taxon>Pentapetalae</taxon>
        <taxon>asterids</taxon>
        <taxon>campanulids</taxon>
        <taxon>Asterales</taxon>
        <taxon>Asteraceae</taxon>
        <taxon>Asteroideae</taxon>
        <taxon>Heliantheae alliance</taxon>
        <taxon>Tageteae</taxon>
        <taxon>Tagetes</taxon>
    </lineage>
</organism>
<accession>A0AAD8K4F3</accession>
<sequence>MIKSRLCHKSVLIVLDDVDHIDHLNALAGSHDWFGQGSRIIITTRDSHILNAQKVNVIHHISGRILKNTLEFGGRKTFKTYVLWPDAATIIFHQGIELCFLMLYESLQKELWKGFKIACMQFLCGRLTRVTKYKDNHEFLINLVNIHWGRKTLDEIVYSDLQKQINPASLLTFSAIAYQCLRSGNERPTMKKVVEQLQKALATQLVIHIDCFYINSKQLNRSLASSSSQSSWNYDVYLSFIESYSRINFVDHLNWALVKRQILTYKGDEFRGKSINPSHAKAIQESRIAIIIFSPYASYHSYFLDELAFIMKNKYERGQIVIPIFHNIKPSELRLEEEHYEHALARHNLEKNNKVGSWREALLEAAKLPGLDVAAYWQEPKCIPTIVDHISHQLLSFMPRPKARAETNSDTYLIGIEKRVQELKSVLKFGSGGVHIVGIYGMWGSGKSTLASSIYDEISHEFEGCCFVKNVIAKSRMHGLKTLQEEILSNVLKSEVTLGSIEQGISMMEKRLRQNGVLIVLDNVDHVDHLEMLVGSHDWFGDGSRIIFTTRNQDLVNARNVPTHNVRMLDDIEAIELLSRHAFGKSKPAQGFEELSQSIVSKLGGHPLALIRMGSFLHGKDMSEWMSILDGLVARTVDEILKKFETPDDGVVRNISAETFTFPDGLGKPYWFLSVVKKCFGF</sequence>
<dbReference type="GO" id="GO:0006952">
    <property type="term" value="P:defense response"/>
    <property type="evidence" value="ECO:0007669"/>
    <property type="project" value="InterPro"/>
</dbReference>
<dbReference type="AlphaFoldDB" id="A0AAD8K4F3"/>
<evidence type="ECO:0000313" key="4">
    <source>
        <dbReference type="Proteomes" id="UP001229421"/>
    </source>
</evidence>
<dbReference type="InterPro" id="IPR035897">
    <property type="entry name" value="Toll_tir_struct_dom_sf"/>
</dbReference>
<dbReference type="PANTHER" id="PTHR11017">
    <property type="entry name" value="LEUCINE-RICH REPEAT-CONTAINING PROTEIN"/>
    <property type="match status" value="1"/>
</dbReference>
<dbReference type="Pfam" id="PF01582">
    <property type="entry name" value="TIR"/>
    <property type="match status" value="1"/>
</dbReference>
<feature type="domain" description="TIR" evidence="2">
    <location>
        <begin position="232"/>
        <end position="394"/>
    </location>
</feature>
<dbReference type="GO" id="GO:0007165">
    <property type="term" value="P:signal transduction"/>
    <property type="evidence" value="ECO:0007669"/>
    <property type="project" value="InterPro"/>
</dbReference>
<dbReference type="SMART" id="SM00255">
    <property type="entry name" value="TIR"/>
    <property type="match status" value="1"/>
</dbReference>
<dbReference type="Gene3D" id="3.40.50.10140">
    <property type="entry name" value="Toll/interleukin-1 receptor homology (TIR) domain"/>
    <property type="match status" value="1"/>
</dbReference>
<evidence type="ECO:0000259" key="2">
    <source>
        <dbReference type="PROSITE" id="PS50104"/>
    </source>
</evidence>
<keyword evidence="1" id="KW-0433">Leucine-rich repeat</keyword>
<name>A0AAD8K4F3_TARER</name>
<protein>
    <recommendedName>
        <fullName evidence="2">TIR domain-containing protein</fullName>
    </recommendedName>
</protein>
<gene>
    <name evidence="3" type="ORF">QVD17_31775</name>
</gene>
<dbReference type="PROSITE" id="PS50104">
    <property type="entry name" value="TIR"/>
    <property type="match status" value="1"/>
</dbReference>
<dbReference type="GO" id="GO:0043531">
    <property type="term" value="F:ADP binding"/>
    <property type="evidence" value="ECO:0007669"/>
    <property type="project" value="InterPro"/>
</dbReference>
<dbReference type="PRINTS" id="PR00364">
    <property type="entry name" value="DISEASERSIST"/>
</dbReference>
<dbReference type="SUPFAM" id="SSF52200">
    <property type="entry name" value="Toll/Interleukin receptor TIR domain"/>
    <property type="match status" value="1"/>
</dbReference>
<reference evidence="3" key="1">
    <citation type="journal article" date="2023" name="bioRxiv">
        <title>Improved chromosome-level genome assembly for marigold (Tagetes erecta).</title>
        <authorList>
            <person name="Jiang F."/>
            <person name="Yuan L."/>
            <person name="Wang S."/>
            <person name="Wang H."/>
            <person name="Xu D."/>
            <person name="Wang A."/>
            <person name="Fan W."/>
        </authorList>
    </citation>
    <scope>NUCLEOTIDE SEQUENCE</scope>
    <source>
        <strain evidence="3">WSJ</strain>
        <tissue evidence="3">Leaf</tissue>
    </source>
</reference>
<dbReference type="SUPFAM" id="SSF52540">
    <property type="entry name" value="P-loop containing nucleoside triphosphate hydrolases"/>
    <property type="match status" value="2"/>
</dbReference>
<dbReference type="InterPro" id="IPR000157">
    <property type="entry name" value="TIR_dom"/>
</dbReference>
<dbReference type="Gene3D" id="1.10.8.430">
    <property type="entry name" value="Helical domain of apoptotic protease-activating factors"/>
    <property type="match status" value="1"/>
</dbReference>
<dbReference type="Proteomes" id="UP001229421">
    <property type="component" value="Unassembled WGS sequence"/>
</dbReference>
<proteinExistence type="predicted"/>
<evidence type="ECO:0000256" key="1">
    <source>
        <dbReference type="ARBA" id="ARBA00022614"/>
    </source>
</evidence>
<dbReference type="Gene3D" id="1.10.510.10">
    <property type="entry name" value="Transferase(Phosphotransferase) domain 1"/>
    <property type="match status" value="1"/>
</dbReference>